<dbReference type="InterPro" id="IPR006710">
    <property type="entry name" value="Glyco_hydro_43"/>
</dbReference>
<name>A0A7W8LF15_9BURK</name>
<dbReference type="Pfam" id="PF17851">
    <property type="entry name" value="GH43_C2"/>
    <property type="match status" value="1"/>
</dbReference>
<evidence type="ECO:0000256" key="1">
    <source>
        <dbReference type="ARBA" id="ARBA00009865"/>
    </source>
</evidence>
<dbReference type="Pfam" id="PF04616">
    <property type="entry name" value="Glyco_hydro_43"/>
    <property type="match status" value="1"/>
</dbReference>
<dbReference type="EC" id="3.2.1.37" evidence="8"/>
<dbReference type="InterPro" id="IPR023296">
    <property type="entry name" value="Glyco_hydro_beta-prop_sf"/>
</dbReference>
<comment type="caution">
    <text evidence="8">The sequence shown here is derived from an EMBL/GenBank/DDBJ whole genome shotgun (WGS) entry which is preliminary data.</text>
</comment>
<dbReference type="SUPFAM" id="SSF75005">
    <property type="entry name" value="Arabinanase/levansucrase/invertase"/>
    <property type="match status" value="1"/>
</dbReference>
<keyword evidence="3 6" id="KW-0326">Glycosidase</keyword>
<dbReference type="InterPro" id="IPR051795">
    <property type="entry name" value="Glycosyl_Hydrlase_43"/>
</dbReference>
<evidence type="ECO:0000256" key="5">
    <source>
        <dbReference type="PIRSR" id="PIRSR606710-2"/>
    </source>
</evidence>
<dbReference type="RefSeq" id="WP_260332512.1">
    <property type="nucleotide sequence ID" value="NZ_JACHDE010000043.1"/>
</dbReference>
<protein>
    <submittedName>
        <fullName evidence="8">Xylan 1,4-beta-xylosidase</fullName>
        <ecNumber evidence="8">3.2.1.37</ecNumber>
    </submittedName>
</protein>
<dbReference type="InterPro" id="IPR013320">
    <property type="entry name" value="ConA-like_dom_sf"/>
</dbReference>
<evidence type="ECO:0000256" key="4">
    <source>
        <dbReference type="PIRSR" id="PIRSR606710-1"/>
    </source>
</evidence>
<evidence type="ECO:0000256" key="3">
    <source>
        <dbReference type="ARBA" id="ARBA00023295"/>
    </source>
</evidence>
<accession>A0A7W8LF15</accession>
<feature type="active site" description="Proton donor" evidence="4">
    <location>
        <position position="221"/>
    </location>
</feature>
<dbReference type="InterPro" id="IPR041542">
    <property type="entry name" value="GH43_C2"/>
</dbReference>
<dbReference type="Gene3D" id="2.115.10.20">
    <property type="entry name" value="Glycosyl hydrolase domain, family 43"/>
    <property type="match status" value="1"/>
</dbReference>
<evidence type="ECO:0000256" key="2">
    <source>
        <dbReference type="ARBA" id="ARBA00022801"/>
    </source>
</evidence>
<dbReference type="SUPFAM" id="SSF49899">
    <property type="entry name" value="Concanavalin A-like lectins/glucanases"/>
    <property type="match status" value="1"/>
</dbReference>
<evidence type="ECO:0000313" key="8">
    <source>
        <dbReference type="EMBL" id="MBB5405800.1"/>
    </source>
</evidence>
<dbReference type="GO" id="GO:0005975">
    <property type="term" value="P:carbohydrate metabolic process"/>
    <property type="evidence" value="ECO:0007669"/>
    <property type="project" value="InterPro"/>
</dbReference>
<proteinExistence type="inferred from homology"/>
<evidence type="ECO:0000313" key="9">
    <source>
        <dbReference type="Proteomes" id="UP000592820"/>
    </source>
</evidence>
<evidence type="ECO:0000256" key="6">
    <source>
        <dbReference type="RuleBase" id="RU361187"/>
    </source>
</evidence>
<dbReference type="Proteomes" id="UP000592820">
    <property type="component" value="Unassembled WGS sequence"/>
</dbReference>
<reference evidence="8 9" key="1">
    <citation type="submission" date="2020-08" db="EMBL/GenBank/DDBJ databases">
        <title>Genomic Encyclopedia of Type Strains, Phase IV (KMG-V): Genome sequencing to study the core and pangenomes of soil and plant-associated prokaryotes.</title>
        <authorList>
            <person name="Whitman W."/>
        </authorList>
    </citation>
    <scope>NUCLEOTIDE SEQUENCE [LARGE SCALE GENOMIC DNA]</scope>
    <source>
        <strain evidence="8 9">JPY162</strain>
    </source>
</reference>
<dbReference type="Gene3D" id="2.60.120.200">
    <property type="match status" value="1"/>
</dbReference>
<gene>
    <name evidence="8" type="ORF">HDG41_007898</name>
</gene>
<dbReference type="PANTHER" id="PTHR42812:SF12">
    <property type="entry name" value="BETA-XYLOSIDASE-RELATED"/>
    <property type="match status" value="1"/>
</dbReference>
<keyword evidence="2 6" id="KW-0378">Hydrolase</keyword>
<dbReference type="AlphaFoldDB" id="A0A7W8LF15"/>
<dbReference type="GO" id="GO:0009044">
    <property type="term" value="F:xylan 1,4-beta-xylosidase activity"/>
    <property type="evidence" value="ECO:0007669"/>
    <property type="project" value="UniProtKB-EC"/>
</dbReference>
<evidence type="ECO:0000259" key="7">
    <source>
        <dbReference type="Pfam" id="PF17851"/>
    </source>
</evidence>
<organism evidence="8 9">
    <name type="scientific">Paraburkholderia youngii</name>
    <dbReference type="NCBI Taxonomy" id="2782701"/>
    <lineage>
        <taxon>Bacteria</taxon>
        <taxon>Pseudomonadati</taxon>
        <taxon>Pseudomonadota</taxon>
        <taxon>Betaproteobacteria</taxon>
        <taxon>Burkholderiales</taxon>
        <taxon>Burkholderiaceae</taxon>
        <taxon>Paraburkholderia</taxon>
    </lineage>
</organism>
<feature type="domain" description="Beta-xylosidase C-terminal Concanavalin A-like" evidence="7">
    <location>
        <begin position="363"/>
        <end position="555"/>
    </location>
</feature>
<dbReference type="EMBL" id="JACHDE010000043">
    <property type="protein sequence ID" value="MBB5405800.1"/>
    <property type="molecule type" value="Genomic_DNA"/>
</dbReference>
<dbReference type="PANTHER" id="PTHR42812">
    <property type="entry name" value="BETA-XYLOSIDASE"/>
    <property type="match status" value="1"/>
</dbReference>
<feature type="site" description="Important for catalytic activity, responsible for pKa modulation of the active site Glu and correct orientation of both the proton donor and substrate" evidence="5">
    <location>
        <position position="153"/>
    </location>
</feature>
<sequence>MFAEKQKDLFLSARQKNIFPMSTIQNPVLRGFNPDPCICRGKDAWYIAVSTFEWYPGVLIYESKDFVNWELKATPLDRLSQLNLIGEQPSGGIWAPALSYHDGLYWLVYTDTKAWKGEQKISPLRDMHNYLVTAPDIAGPWSEPVHLVSGGYDPSLFHDESGRKWLAYIRRDFRGIHEDLFVGIVLREYSVQEEKLIGEERVIYKGANLKTDYFMKCQIYEAPHLLKRGDWYYLITAEGGTGYTHATCVSRSRDIFGPYEFHPDTPMLTSRDANGRIQRTGHGNLVEGPNGRWYMTYLGSRPIDAQTKRSPLGRETCIAPIEWHADWPHLATGGVVPAESFAIDSDIEQRLDSSWAIDFGQCGALPLELQSLRIPISDDWCNLHDRPGYLRIKGQESPTSRFHQSMLACRIRDWQFEVETALEFSPKSYLHMAGLMARYDENTFYYLFVTRDDDGTKILSYMEMDAGSFAYSNRLATLPESTGIDLRIRVVDAKLSFFYRVAHGDWKDLGLAKDFTKLSDEYATPIGFTGAFAGITANDMLGFREPADFKSFSYRQLTG</sequence>
<dbReference type="CDD" id="cd09000">
    <property type="entry name" value="GH43_SXA-like"/>
    <property type="match status" value="1"/>
</dbReference>
<comment type="similarity">
    <text evidence="1 6">Belongs to the glycosyl hydrolase 43 family.</text>
</comment>
<feature type="active site" description="Proton acceptor" evidence="4">
    <location>
        <position position="35"/>
    </location>
</feature>